<dbReference type="AlphaFoldDB" id="A0A5N6TPV4"/>
<dbReference type="Proteomes" id="UP000325780">
    <property type="component" value="Unassembled WGS sequence"/>
</dbReference>
<sequence>MSVDIVQLYGPGLSFYLSRAKVSGTREMTGNQSSSSLDRYSNALRSLNNSNVLLENRLDQLRENTMRLELDVMRLQRHIKTSHGELLVTWQADTLTRLVEVVYERHGWKLPGGITSTSTGDMEQAEVSLMYRTAARKIKKETLWERFGLSLRYHVALEKYDEVSLVGLIGFCKSESFLSLTKG</sequence>
<feature type="coiled-coil region" evidence="1">
    <location>
        <begin position="37"/>
        <end position="78"/>
    </location>
</feature>
<evidence type="ECO:0000256" key="1">
    <source>
        <dbReference type="SAM" id="Coils"/>
    </source>
</evidence>
<evidence type="ECO:0000313" key="2">
    <source>
        <dbReference type="EMBL" id="KAE8148388.1"/>
    </source>
</evidence>
<dbReference type="OrthoDB" id="4526473at2759"/>
<reference evidence="2 3" key="1">
    <citation type="submission" date="2019-04" db="EMBL/GenBank/DDBJ databases">
        <title>Friends and foes A comparative genomics study of 23 Aspergillus species from section Flavi.</title>
        <authorList>
            <consortium name="DOE Joint Genome Institute"/>
            <person name="Kjaerbolling I."/>
            <person name="Vesth T."/>
            <person name="Frisvad J.C."/>
            <person name="Nybo J.L."/>
            <person name="Theobald S."/>
            <person name="Kildgaard S."/>
            <person name="Isbrandt T."/>
            <person name="Kuo A."/>
            <person name="Sato A."/>
            <person name="Lyhne E.K."/>
            <person name="Kogle M.E."/>
            <person name="Wiebenga A."/>
            <person name="Kun R.S."/>
            <person name="Lubbers R.J."/>
            <person name="Makela M.R."/>
            <person name="Barry K."/>
            <person name="Chovatia M."/>
            <person name="Clum A."/>
            <person name="Daum C."/>
            <person name="Haridas S."/>
            <person name="He G."/>
            <person name="LaButti K."/>
            <person name="Lipzen A."/>
            <person name="Mondo S."/>
            <person name="Riley R."/>
            <person name="Salamov A."/>
            <person name="Simmons B.A."/>
            <person name="Magnuson J.K."/>
            <person name="Henrissat B."/>
            <person name="Mortensen U.H."/>
            <person name="Larsen T.O."/>
            <person name="Devries R.P."/>
            <person name="Grigoriev I.V."/>
            <person name="Machida M."/>
            <person name="Baker S.E."/>
            <person name="Andersen M.R."/>
        </authorList>
    </citation>
    <scope>NUCLEOTIDE SEQUENCE [LARGE SCALE GENOMIC DNA]</scope>
    <source>
        <strain evidence="2 3">IBT 18842</strain>
    </source>
</reference>
<accession>A0A5N6TPV4</accession>
<evidence type="ECO:0000313" key="3">
    <source>
        <dbReference type="Proteomes" id="UP000325780"/>
    </source>
</evidence>
<name>A0A5N6TPV4_ASPAV</name>
<keyword evidence="1" id="KW-0175">Coiled coil</keyword>
<proteinExistence type="predicted"/>
<organism evidence="2 3">
    <name type="scientific">Aspergillus avenaceus</name>
    <dbReference type="NCBI Taxonomy" id="36643"/>
    <lineage>
        <taxon>Eukaryota</taxon>
        <taxon>Fungi</taxon>
        <taxon>Dikarya</taxon>
        <taxon>Ascomycota</taxon>
        <taxon>Pezizomycotina</taxon>
        <taxon>Eurotiomycetes</taxon>
        <taxon>Eurotiomycetidae</taxon>
        <taxon>Eurotiales</taxon>
        <taxon>Aspergillaceae</taxon>
        <taxon>Aspergillus</taxon>
        <taxon>Aspergillus subgen. Circumdati</taxon>
    </lineage>
</organism>
<gene>
    <name evidence="2" type="ORF">BDV25DRAFT_141859</name>
</gene>
<keyword evidence="3" id="KW-1185">Reference proteome</keyword>
<protein>
    <submittedName>
        <fullName evidence="2">Uncharacterized protein</fullName>
    </submittedName>
</protein>
<dbReference type="EMBL" id="ML742163">
    <property type="protein sequence ID" value="KAE8148388.1"/>
    <property type="molecule type" value="Genomic_DNA"/>
</dbReference>